<proteinExistence type="predicted"/>
<evidence type="ECO:0000256" key="1">
    <source>
        <dbReference type="SAM" id="Phobius"/>
    </source>
</evidence>
<name>A0A174S7L0_9FIRM</name>
<protein>
    <submittedName>
        <fullName evidence="2">Uncharacterized protein</fullName>
    </submittedName>
</protein>
<reference evidence="2 3" key="1">
    <citation type="submission" date="2015-09" db="EMBL/GenBank/DDBJ databases">
        <authorList>
            <consortium name="Pathogen Informatics"/>
        </authorList>
    </citation>
    <scope>NUCLEOTIDE SEQUENCE [LARGE SCALE GENOMIC DNA]</scope>
    <source>
        <strain evidence="2 3">2789STDY5834885</strain>
    </source>
</reference>
<dbReference type="RefSeq" id="WP_055268040.1">
    <property type="nucleotide sequence ID" value="NZ_CZAL01000022.1"/>
</dbReference>
<keyword evidence="1" id="KW-0812">Transmembrane</keyword>
<feature type="transmembrane region" description="Helical" evidence="1">
    <location>
        <begin position="33"/>
        <end position="53"/>
    </location>
</feature>
<dbReference type="AlphaFoldDB" id="A0A174S7L0"/>
<evidence type="ECO:0000313" key="3">
    <source>
        <dbReference type="Proteomes" id="UP000095709"/>
    </source>
</evidence>
<evidence type="ECO:0000313" key="2">
    <source>
        <dbReference type="EMBL" id="CUP91887.1"/>
    </source>
</evidence>
<sequence length="160" mass="18609">MKQYFKDWSNFFSFSLALIPSVLLYILNPDASVPYVIFLLAVFLLLLSLWLNIKQFLDYKDRHSTSIELIRCINDCVLCRPGDLLFHHSVVSFYESQEDFEKLLFFGYVETINSNGLAQIVLLDSTDFDDDNPYQYIAAHQSNILIKPTITTEMLNNYSK</sequence>
<accession>A0A174S7L0</accession>
<feature type="transmembrane region" description="Helical" evidence="1">
    <location>
        <begin position="7"/>
        <end position="27"/>
    </location>
</feature>
<dbReference type="Proteomes" id="UP000095709">
    <property type="component" value="Unassembled WGS sequence"/>
</dbReference>
<organism evidence="2 3">
    <name type="scientific">Fusicatenibacter saccharivorans</name>
    <dbReference type="NCBI Taxonomy" id="1150298"/>
    <lineage>
        <taxon>Bacteria</taxon>
        <taxon>Bacillati</taxon>
        <taxon>Bacillota</taxon>
        <taxon>Clostridia</taxon>
        <taxon>Lachnospirales</taxon>
        <taxon>Lachnospiraceae</taxon>
        <taxon>Fusicatenibacter</taxon>
    </lineage>
</organism>
<keyword evidence="1" id="KW-0472">Membrane</keyword>
<dbReference type="EMBL" id="CZAL01000022">
    <property type="protein sequence ID" value="CUP91887.1"/>
    <property type="molecule type" value="Genomic_DNA"/>
</dbReference>
<gene>
    <name evidence="2" type="ORF">ERS852498_03146</name>
</gene>
<keyword evidence="1" id="KW-1133">Transmembrane helix</keyword>